<evidence type="ECO:0000313" key="3">
    <source>
        <dbReference type="Proteomes" id="UP000235916"/>
    </source>
</evidence>
<gene>
    <name evidence="2" type="ORF">C1O66_21630</name>
</gene>
<dbReference type="PANTHER" id="PTHR35936">
    <property type="entry name" value="MEMBRANE-BOUND LYTIC MUREIN TRANSGLYCOSYLASE F"/>
    <property type="match status" value="1"/>
</dbReference>
<feature type="chain" id="PRO_5014834892" evidence="1">
    <location>
        <begin position="45"/>
        <end position="411"/>
    </location>
</feature>
<feature type="signal peptide" evidence="1">
    <location>
        <begin position="1"/>
        <end position="44"/>
    </location>
</feature>
<dbReference type="SUPFAM" id="SSF53850">
    <property type="entry name" value="Periplasmic binding protein-like II"/>
    <property type="match status" value="2"/>
</dbReference>
<comment type="caution">
    <text evidence="2">The sequence shown here is derived from an EMBL/GenBank/DDBJ whole genome shotgun (WGS) entry which is preliminary data.</text>
</comment>
<keyword evidence="1" id="KW-0732">Signal</keyword>
<dbReference type="PANTHER" id="PTHR35936:SF6">
    <property type="entry name" value="AMINO ACID ABC TRANSPORTER SUBSTRATE-BINDING PAAT FAMILY PROTEIN"/>
    <property type="match status" value="1"/>
</dbReference>
<dbReference type="Proteomes" id="UP000235916">
    <property type="component" value="Unassembled WGS sequence"/>
</dbReference>
<dbReference type="OrthoDB" id="8885114at2"/>
<evidence type="ECO:0000256" key="1">
    <source>
        <dbReference type="SAM" id="SignalP"/>
    </source>
</evidence>
<protein>
    <submittedName>
        <fullName evidence="2">Uncharacterized protein</fullName>
    </submittedName>
</protein>
<keyword evidence="3" id="KW-1185">Reference proteome</keyword>
<organism evidence="2 3">
    <name type="scientific">Kinneretia aquatilis</name>
    <dbReference type="NCBI Taxonomy" id="2070761"/>
    <lineage>
        <taxon>Bacteria</taxon>
        <taxon>Pseudomonadati</taxon>
        <taxon>Pseudomonadota</taxon>
        <taxon>Betaproteobacteria</taxon>
        <taxon>Burkholderiales</taxon>
        <taxon>Sphaerotilaceae</taxon>
        <taxon>Roseateles</taxon>
    </lineage>
</organism>
<proteinExistence type="predicted"/>
<sequence length="411" mass="45077">MNARARPCTCDSLRLRPVPGRAGRACLPALLLAASAMLATPALAQPSVQAPLQTLASAPARSEAGKALRVSAVQSWSAPYAFYRDGALVAGINHDIVQTLAEQLGLTVQTQVLPRTRVDAAVLAGDVDLRCHLSRDWVRNPEAYHWGPPLFELATVLAGHESAVPITALDQLHRGQTIGTVLGFVYPGLEERFNDGRLRRDDTFAVDRNLQKLKLIRSPYIVSDTREIEWHMRNTPGHQFANWRLPITRTEFRCAVPRNGRLDAAMLLAGLERLQASGRIEQIIRNYSPPQPVLVMSAQNSVKLLSQQQVAALFLGETLELPGGGRPVLGSQSGELKHEFYNRVLEKDAAQVKAIWSRMTFSGRGRAPREFGQSAALRAWLLNTPNALAFMDSSGLDPSLKIVYMPPVSPP</sequence>
<accession>A0A2N8KS70</accession>
<dbReference type="RefSeq" id="WP_102770080.1">
    <property type="nucleotide sequence ID" value="NZ_POSP01000004.1"/>
</dbReference>
<dbReference type="EMBL" id="POSP01000004">
    <property type="protein sequence ID" value="PND36306.1"/>
    <property type="molecule type" value="Genomic_DNA"/>
</dbReference>
<name>A0A2N8KS70_9BURK</name>
<reference evidence="2 3" key="1">
    <citation type="submission" date="2018-01" db="EMBL/GenBank/DDBJ databases">
        <title>Draft genome sequence of Paucibacter aquatile CR182 isolated from freshwater of the Nakdong River.</title>
        <authorList>
            <person name="Choi A."/>
            <person name="Chung E.J."/>
        </authorList>
    </citation>
    <scope>NUCLEOTIDE SEQUENCE [LARGE SCALE GENOMIC DNA]</scope>
    <source>
        <strain evidence="2 3">CR182</strain>
    </source>
</reference>
<dbReference type="Gene3D" id="3.40.190.10">
    <property type="entry name" value="Periplasmic binding protein-like II"/>
    <property type="match status" value="2"/>
</dbReference>
<evidence type="ECO:0000313" key="2">
    <source>
        <dbReference type="EMBL" id="PND36306.1"/>
    </source>
</evidence>
<dbReference type="AlphaFoldDB" id="A0A2N8KS70"/>